<dbReference type="PROSITE" id="PS50833">
    <property type="entry name" value="BRIX"/>
    <property type="match status" value="1"/>
</dbReference>
<dbReference type="GO" id="GO:0016874">
    <property type="term" value="F:ligase activity"/>
    <property type="evidence" value="ECO:0007669"/>
    <property type="project" value="UniProtKB-KW"/>
</dbReference>
<feature type="compositionally biased region" description="Basic and acidic residues" evidence="1">
    <location>
        <begin position="335"/>
        <end position="353"/>
    </location>
</feature>
<feature type="compositionally biased region" description="Low complexity" evidence="1">
    <location>
        <begin position="367"/>
        <end position="384"/>
    </location>
</feature>
<dbReference type="GO" id="GO:0006364">
    <property type="term" value="P:rRNA processing"/>
    <property type="evidence" value="ECO:0007669"/>
    <property type="project" value="InterPro"/>
</dbReference>
<dbReference type="GO" id="GO:0000027">
    <property type="term" value="P:ribosomal large subunit assembly"/>
    <property type="evidence" value="ECO:0007669"/>
    <property type="project" value="TreeGrafter"/>
</dbReference>
<feature type="compositionally biased region" description="Basic residues" evidence="1">
    <location>
        <begin position="1"/>
        <end position="12"/>
    </location>
</feature>
<keyword evidence="2" id="KW-1133">Transmembrane helix</keyword>
<dbReference type="GO" id="GO:0019843">
    <property type="term" value="F:rRNA binding"/>
    <property type="evidence" value="ECO:0007669"/>
    <property type="project" value="InterPro"/>
</dbReference>
<keyword evidence="4" id="KW-0436">Ligase</keyword>
<feature type="compositionally biased region" description="Acidic residues" evidence="1">
    <location>
        <begin position="403"/>
        <end position="427"/>
    </location>
</feature>
<name>A0A060TB23_BLAAD</name>
<feature type="transmembrane region" description="Helical" evidence="2">
    <location>
        <begin position="71"/>
        <end position="88"/>
    </location>
</feature>
<dbReference type="InterPro" id="IPR007109">
    <property type="entry name" value="Brix"/>
</dbReference>
<reference evidence="4" key="1">
    <citation type="submission" date="2014-02" db="EMBL/GenBank/DDBJ databases">
        <authorList>
            <person name="Genoscope - CEA"/>
        </authorList>
    </citation>
    <scope>NUCLEOTIDE SEQUENCE</scope>
    <source>
        <strain evidence="4">LS3</strain>
    </source>
</reference>
<organism evidence="4">
    <name type="scientific">Blastobotrys adeninivorans</name>
    <name type="common">Yeast</name>
    <name type="synonym">Arxula adeninivorans</name>
    <dbReference type="NCBI Taxonomy" id="409370"/>
    <lineage>
        <taxon>Eukaryota</taxon>
        <taxon>Fungi</taxon>
        <taxon>Dikarya</taxon>
        <taxon>Ascomycota</taxon>
        <taxon>Saccharomycotina</taxon>
        <taxon>Dipodascomycetes</taxon>
        <taxon>Dipodascales</taxon>
        <taxon>Trichomonascaceae</taxon>
        <taxon>Blastobotrys</taxon>
    </lineage>
</organism>
<dbReference type="InterPro" id="IPR045112">
    <property type="entry name" value="PPAN-like"/>
</dbReference>
<dbReference type="Pfam" id="PF04427">
    <property type="entry name" value="Brix"/>
    <property type="match status" value="1"/>
</dbReference>
<keyword evidence="2" id="KW-0472">Membrane</keyword>
<proteinExistence type="predicted"/>
<feature type="region of interest" description="Disordered" evidence="1">
    <location>
        <begin position="1"/>
        <end position="22"/>
    </location>
</feature>
<feature type="compositionally biased region" description="Acidic residues" evidence="1">
    <location>
        <begin position="385"/>
        <end position="395"/>
    </location>
</feature>
<dbReference type="EC" id="6.3.2.19" evidence="4"/>
<keyword evidence="2" id="KW-0812">Transmembrane</keyword>
<dbReference type="PANTHER" id="PTHR12661">
    <property type="entry name" value="PETER PAN-RELATED"/>
    <property type="match status" value="1"/>
</dbReference>
<evidence type="ECO:0000313" key="4">
    <source>
        <dbReference type="EMBL" id="CDP38285.1"/>
    </source>
</evidence>
<gene>
    <name evidence="4" type="ORF">GNLVRS02_ARAD1D31262g</name>
</gene>
<dbReference type="PANTHER" id="PTHR12661:SF5">
    <property type="entry name" value="SUPPRESSOR OF SWI4 1 HOMOLOG"/>
    <property type="match status" value="1"/>
</dbReference>
<dbReference type="SMART" id="SM00879">
    <property type="entry name" value="Brix"/>
    <property type="match status" value="1"/>
</dbReference>
<feature type="compositionally biased region" description="Basic and acidic residues" evidence="1">
    <location>
        <begin position="313"/>
        <end position="325"/>
    </location>
</feature>
<sequence length="427" mass="48309">MAKRRQKRRTHVTRTEDEESKIPKSMVLKMGDKKREVTHTLAQLVRDFRNVMQPHTAARLRERKRNKLKDFITMAGPLGVSHLFLFSVSTSGNTTLRVGRTPRGPTLNFKVTQYSLCKDVAKFVKSPKSLNNSDFVQPPLLVMNNFTSEKSEDAKEALVTSMFQNMFPPISAQTISLSSIKRVLMLNKREDGTIDVRHYAIETKKVEGSKAVRRLSTVGHKLQKRVPNMRSASDISEYLLDPNGGAYTSESEIDDEDAMVQVTDRPRKRKAETTQKRAIKLVEIGPRLRLELRKIEEGLCEGKTLYHSSVSKSKKEQQLLDERHEQKRKLKERRRKDQEERVKQKQQEKEGKMSRTKRGILKAQQKAEAAGASATGSNGSNGAADADDSDVDMEADVERGADSSDDSDIFSDNDQVDDASDSEEEIE</sequence>
<evidence type="ECO:0000256" key="1">
    <source>
        <dbReference type="SAM" id="MobiDB-lite"/>
    </source>
</evidence>
<dbReference type="EMBL" id="HG937694">
    <property type="protein sequence ID" value="CDP38285.1"/>
    <property type="molecule type" value="Genomic_DNA"/>
</dbReference>
<dbReference type="AlphaFoldDB" id="A0A060TB23"/>
<reference evidence="4" key="2">
    <citation type="submission" date="2014-06" db="EMBL/GenBank/DDBJ databases">
        <title>The complete genome of Blastobotrys (Arxula) adeninivorans LS3 - a yeast of biotechnological interest.</title>
        <authorList>
            <person name="Kunze G."/>
            <person name="Gaillardin C."/>
            <person name="Czernicka M."/>
            <person name="Durrens P."/>
            <person name="Martin T."/>
            <person name="Boer E."/>
            <person name="Gabaldon T."/>
            <person name="Cruz J."/>
            <person name="Talla E."/>
            <person name="Marck C."/>
            <person name="Goffeau A."/>
            <person name="Barbe V."/>
            <person name="Baret P."/>
            <person name="Baronian K."/>
            <person name="Beier S."/>
            <person name="Bleykasten C."/>
            <person name="Bode R."/>
            <person name="Casaregola S."/>
            <person name="Despons L."/>
            <person name="Fairhead C."/>
            <person name="Giersberg M."/>
            <person name="Gierski P."/>
            <person name="Hahnel U."/>
            <person name="Hartmann A."/>
            <person name="Jankowska D."/>
            <person name="Jubin C."/>
            <person name="Jung P."/>
            <person name="Lafontaine I."/>
            <person name="Leh-Louis V."/>
            <person name="Lemaire M."/>
            <person name="Marcet-Houben M."/>
            <person name="Mascher M."/>
            <person name="Morel G."/>
            <person name="Richard G.-F."/>
            <person name="Riechen J."/>
            <person name="Sacerdot C."/>
            <person name="Sarkar A."/>
            <person name="Savel G."/>
            <person name="Schacherer J."/>
            <person name="Sherman D."/>
            <person name="Straub M.-L."/>
            <person name="Stein N."/>
            <person name="Thierry A."/>
            <person name="Trautwein-Schult A."/>
            <person name="Westhof E."/>
            <person name="Worch S."/>
            <person name="Dujon B."/>
            <person name="Souciet J.-L."/>
            <person name="Wincker P."/>
            <person name="Scholz U."/>
            <person name="Neuveglise N."/>
        </authorList>
    </citation>
    <scope>NUCLEOTIDE SEQUENCE</scope>
    <source>
        <strain evidence="4">LS3</strain>
    </source>
</reference>
<feature type="region of interest" description="Disordered" evidence="1">
    <location>
        <begin position="309"/>
        <end position="427"/>
    </location>
</feature>
<protein>
    <submittedName>
        <fullName evidence="4">ARAD1D31262p</fullName>
        <ecNumber evidence="4">6.3.2.19</ecNumber>
    </submittedName>
</protein>
<evidence type="ECO:0000256" key="2">
    <source>
        <dbReference type="SAM" id="Phobius"/>
    </source>
</evidence>
<dbReference type="PhylomeDB" id="A0A060TB23"/>
<feature type="domain" description="Brix" evidence="3">
    <location>
        <begin position="23"/>
        <end position="301"/>
    </location>
</feature>
<accession>A0A060TB23</accession>
<dbReference type="GO" id="GO:0030687">
    <property type="term" value="C:preribosome, large subunit precursor"/>
    <property type="evidence" value="ECO:0007669"/>
    <property type="project" value="TreeGrafter"/>
</dbReference>
<evidence type="ECO:0000259" key="3">
    <source>
        <dbReference type="PROSITE" id="PS50833"/>
    </source>
</evidence>